<comment type="subcellular location">
    <subcellularLocation>
        <location evidence="1">Membrane</location>
    </subcellularLocation>
</comment>
<keyword evidence="3 7" id="KW-0812">Transmembrane</keyword>
<organism evidence="8 9">
    <name type="scientific">Ditylenchus destructor</name>
    <dbReference type="NCBI Taxonomy" id="166010"/>
    <lineage>
        <taxon>Eukaryota</taxon>
        <taxon>Metazoa</taxon>
        <taxon>Ecdysozoa</taxon>
        <taxon>Nematoda</taxon>
        <taxon>Chromadorea</taxon>
        <taxon>Rhabditida</taxon>
        <taxon>Tylenchina</taxon>
        <taxon>Tylenchomorpha</taxon>
        <taxon>Sphaerularioidea</taxon>
        <taxon>Anguinidae</taxon>
        <taxon>Anguininae</taxon>
        <taxon>Ditylenchus</taxon>
    </lineage>
</organism>
<keyword evidence="4 7" id="KW-1133">Transmembrane helix</keyword>
<dbReference type="Gene3D" id="1.20.1250.20">
    <property type="entry name" value="MFS general substrate transporter like domains"/>
    <property type="match status" value="3"/>
</dbReference>
<proteinExistence type="predicted"/>
<evidence type="ECO:0000256" key="2">
    <source>
        <dbReference type="ARBA" id="ARBA00022448"/>
    </source>
</evidence>
<evidence type="ECO:0000256" key="3">
    <source>
        <dbReference type="ARBA" id="ARBA00022692"/>
    </source>
</evidence>
<dbReference type="InterPro" id="IPR050814">
    <property type="entry name" value="Myo-inositol_Transporter"/>
</dbReference>
<evidence type="ECO:0000256" key="6">
    <source>
        <dbReference type="SAM" id="MobiDB-lite"/>
    </source>
</evidence>
<evidence type="ECO:0000256" key="1">
    <source>
        <dbReference type="ARBA" id="ARBA00004370"/>
    </source>
</evidence>
<feature type="transmembrane region" description="Helical" evidence="7">
    <location>
        <begin position="190"/>
        <end position="213"/>
    </location>
</feature>
<evidence type="ECO:0000313" key="8">
    <source>
        <dbReference type="EMBL" id="KAI1704452.1"/>
    </source>
</evidence>
<keyword evidence="2" id="KW-0813">Transport</keyword>
<evidence type="ECO:0000313" key="9">
    <source>
        <dbReference type="Proteomes" id="UP001201812"/>
    </source>
</evidence>
<reference evidence="8" key="1">
    <citation type="submission" date="2022-01" db="EMBL/GenBank/DDBJ databases">
        <title>Genome Sequence Resource for Two Populations of Ditylenchus destructor, the Migratory Endoparasitic Phytonematode.</title>
        <authorList>
            <person name="Zhang H."/>
            <person name="Lin R."/>
            <person name="Xie B."/>
        </authorList>
    </citation>
    <scope>NUCLEOTIDE SEQUENCE</scope>
    <source>
        <strain evidence="8">BazhouSP</strain>
    </source>
</reference>
<feature type="transmembrane region" description="Helical" evidence="7">
    <location>
        <begin position="323"/>
        <end position="349"/>
    </location>
</feature>
<feature type="transmembrane region" description="Helical" evidence="7">
    <location>
        <begin position="26"/>
        <end position="56"/>
    </location>
</feature>
<dbReference type="PANTHER" id="PTHR48020:SF12">
    <property type="entry name" value="PROTON MYO-INOSITOL COTRANSPORTER"/>
    <property type="match status" value="1"/>
</dbReference>
<accession>A0AAD4QYS8</accession>
<dbReference type="Proteomes" id="UP001201812">
    <property type="component" value="Unassembled WGS sequence"/>
</dbReference>
<dbReference type="EMBL" id="JAKKPZ010000067">
    <property type="protein sequence ID" value="KAI1704452.1"/>
    <property type="molecule type" value="Genomic_DNA"/>
</dbReference>
<gene>
    <name evidence="8" type="ORF">DdX_14211</name>
</gene>
<keyword evidence="9" id="KW-1185">Reference proteome</keyword>
<name>A0AAD4QYS8_9BILA</name>
<dbReference type="InterPro" id="IPR036259">
    <property type="entry name" value="MFS_trans_sf"/>
</dbReference>
<feature type="region of interest" description="Disordered" evidence="6">
    <location>
        <begin position="376"/>
        <end position="403"/>
    </location>
</feature>
<evidence type="ECO:0000256" key="4">
    <source>
        <dbReference type="ARBA" id="ARBA00022989"/>
    </source>
</evidence>
<dbReference type="GO" id="GO:0005366">
    <property type="term" value="F:myo-inositol:proton symporter activity"/>
    <property type="evidence" value="ECO:0007669"/>
    <property type="project" value="TreeGrafter"/>
</dbReference>
<comment type="caution">
    <text evidence="8">The sequence shown here is derived from an EMBL/GenBank/DDBJ whole genome shotgun (WGS) entry which is preliminary data.</text>
</comment>
<keyword evidence="5 7" id="KW-0472">Membrane</keyword>
<dbReference type="PANTHER" id="PTHR48020">
    <property type="entry name" value="PROTON MYO-INOSITOL COTRANSPORTER"/>
    <property type="match status" value="1"/>
</dbReference>
<dbReference type="InterPro" id="IPR005828">
    <property type="entry name" value="MFS_sugar_transport-like"/>
</dbReference>
<dbReference type="GO" id="GO:0016324">
    <property type="term" value="C:apical plasma membrane"/>
    <property type="evidence" value="ECO:0007669"/>
    <property type="project" value="TreeGrafter"/>
</dbReference>
<dbReference type="AlphaFoldDB" id="A0AAD4QYS8"/>
<sequence>MVVGVVNLNTAELCPKAPAKKPALGIYIYILVAMSVIGGFLFGYDTGIVSAAMLYVPRDPGLRPMGNFWQEIIVSITPACGNCVGDVLDSLPGTQQTSNGIVTSKFEDSHGIGFLYLPESPRWLYSKQKSRECERVLEKIYNKDVKWISYEMSEIKMAHEQELQDKMRYGIKLLCTFIPMYFIERAGRRVLLIVSVIGVIMSLLLMGGAFVLINQDSALTLQSIDSNTVDPSVPDFKNCLSHSNCDFCVTDESCGFCGLTNMENKTGYCFPKNESFGDVRSATGQCASVNSTNELHRDGTEIYEWADTFCQTRYTVLPILIMLLYLCCFATGVFFIYATITVGALIFFIKFVPETRGCSLDEVELLFMTKEERMRSNNNATGNNNRMLPKPGPEVKNGDSTQS</sequence>
<evidence type="ECO:0000256" key="7">
    <source>
        <dbReference type="SAM" id="Phobius"/>
    </source>
</evidence>
<protein>
    <submittedName>
        <fullName evidence="8">Inositol transporter 2</fullName>
    </submittedName>
</protein>
<evidence type="ECO:0000256" key="5">
    <source>
        <dbReference type="ARBA" id="ARBA00023136"/>
    </source>
</evidence>
<dbReference type="Pfam" id="PF00083">
    <property type="entry name" value="Sugar_tr"/>
    <property type="match status" value="1"/>
</dbReference>